<organism evidence="6 7">
    <name type="scientific">Rhodofomes roseus</name>
    <dbReference type="NCBI Taxonomy" id="34475"/>
    <lineage>
        <taxon>Eukaryota</taxon>
        <taxon>Fungi</taxon>
        <taxon>Dikarya</taxon>
        <taxon>Basidiomycota</taxon>
        <taxon>Agaricomycotina</taxon>
        <taxon>Agaricomycetes</taxon>
        <taxon>Polyporales</taxon>
        <taxon>Rhodofomes</taxon>
    </lineage>
</organism>
<dbReference type="PANTHER" id="PTHR43667">
    <property type="entry name" value="CYCLOPROPANE-FATTY-ACYL-PHOSPHOLIPID SYNTHASE"/>
    <property type="match status" value="1"/>
</dbReference>
<dbReference type="Pfam" id="PF02353">
    <property type="entry name" value="CMAS"/>
    <property type="match status" value="1"/>
</dbReference>
<dbReference type="Gene3D" id="3.40.50.150">
    <property type="entry name" value="Vaccinia Virus protein VP39"/>
    <property type="match status" value="1"/>
</dbReference>
<evidence type="ECO:0000256" key="5">
    <source>
        <dbReference type="ARBA" id="ARBA00023098"/>
    </source>
</evidence>
<proteinExistence type="inferred from homology"/>
<accession>A0ABQ8KGJ8</accession>
<dbReference type="PIRSF" id="PIRSF003085">
    <property type="entry name" value="CMAS"/>
    <property type="match status" value="1"/>
</dbReference>
<dbReference type="RefSeq" id="XP_047778960.1">
    <property type="nucleotide sequence ID" value="XM_047923786.1"/>
</dbReference>
<protein>
    <submittedName>
        <fullName evidence="6">Cyclopropane fatty acid synthase</fullName>
    </submittedName>
</protein>
<dbReference type="InterPro" id="IPR029063">
    <property type="entry name" value="SAM-dependent_MTases_sf"/>
</dbReference>
<keyword evidence="4" id="KW-0949">S-adenosyl-L-methionine</keyword>
<name>A0ABQ8KGJ8_9APHY</name>
<keyword evidence="5" id="KW-0443">Lipid metabolism</keyword>
<evidence type="ECO:0000256" key="4">
    <source>
        <dbReference type="ARBA" id="ARBA00022691"/>
    </source>
</evidence>
<comment type="caution">
    <text evidence="6">The sequence shown here is derived from an EMBL/GenBank/DDBJ whole genome shotgun (WGS) entry which is preliminary data.</text>
</comment>
<dbReference type="EMBL" id="JADCUA010000010">
    <property type="protein sequence ID" value="KAH9836722.1"/>
    <property type="molecule type" value="Genomic_DNA"/>
</dbReference>
<dbReference type="CDD" id="cd02440">
    <property type="entry name" value="AdoMet_MTases"/>
    <property type="match status" value="1"/>
</dbReference>
<comment type="similarity">
    <text evidence="1">Belongs to the CFA/CMAS family.</text>
</comment>
<evidence type="ECO:0000313" key="6">
    <source>
        <dbReference type="EMBL" id="KAH9836722.1"/>
    </source>
</evidence>
<dbReference type="InterPro" id="IPR050723">
    <property type="entry name" value="CFA/CMAS"/>
</dbReference>
<gene>
    <name evidence="6" type="ORF">C8Q71DRAFT_759362</name>
</gene>
<evidence type="ECO:0000313" key="7">
    <source>
        <dbReference type="Proteomes" id="UP000814176"/>
    </source>
</evidence>
<sequence length="458" mass="52269">MSMHAPTLWARLFSQTARSNWIWVQFVNYSRSHVMSVLEAGIVRGQLLIEDHEGKHVYGESDCKRPVTMTIRSDDVWARIVLSLDMGLSEAYMSGDFDVSSLKDMFDLWIDNRHTLRGLTTLLNTITAYMSAFAIFALGKQKPSMALKNVQEAYDTSNEFFQCFLSSEMMYSCAMWSDADGGIRGDLTARGSQPDDLHNAQIRKIHHILNNARVKPGYRLLEIGTGWGAMSIEAAKLGATVDTVTLSIQQKVMTEKRAAEAGVADRVRVHLLDYRQLPEDFKGQFDSFVSCEMVEAVGLRDHPTYFKVIDWALKPDRGAACITATAMPEFRYTTLQPDDFARHYHWPNTFLPNATYFPQAAQQAVPGRLILHSVEDHAMHYPRTLREWGYRLEKNFEGEVVENLIKEHPQLADPKSLEAFRRKWFYMFDYAAAGYAKAYTALNCWTFARPEYPVDCCD</sequence>
<keyword evidence="2" id="KW-0489">Methyltransferase</keyword>
<reference evidence="6 7" key="1">
    <citation type="journal article" date="2021" name="Environ. Microbiol.">
        <title>Gene family expansions and transcriptome signatures uncover fungal adaptations to wood decay.</title>
        <authorList>
            <person name="Hage H."/>
            <person name="Miyauchi S."/>
            <person name="Viragh M."/>
            <person name="Drula E."/>
            <person name="Min B."/>
            <person name="Chaduli D."/>
            <person name="Navarro D."/>
            <person name="Favel A."/>
            <person name="Norest M."/>
            <person name="Lesage-Meessen L."/>
            <person name="Balint B."/>
            <person name="Merenyi Z."/>
            <person name="de Eugenio L."/>
            <person name="Morin E."/>
            <person name="Martinez A.T."/>
            <person name="Baldrian P."/>
            <person name="Stursova M."/>
            <person name="Martinez M.J."/>
            <person name="Novotny C."/>
            <person name="Magnuson J.K."/>
            <person name="Spatafora J.W."/>
            <person name="Maurice S."/>
            <person name="Pangilinan J."/>
            <person name="Andreopoulos W."/>
            <person name="LaButti K."/>
            <person name="Hundley H."/>
            <person name="Na H."/>
            <person name="Kuo A."/>
            <person name="Barry K."/>
            <person name="Lipzen A."/>
            <person name="Henrissat B."/>
            <person name="Riley R."/>
            <person name="Ahrendt S."/>
            <person name="Nagy L.G."/>
            <person name="Grigoriev I.V."/>
            <person name="Martin F."/>
            <person name="Rosso M.N."/>
        </authorList>
    </citation>
    <scope>NUCLEOTIDE SEQUENCE [LARGE SCALE GENOMIC DNA]</scope>
    <source>
        <strain evidence="6 7">CIRM-BRFM 1785</strain>
    </source>
</reference>
<dbReference type="GeneID" id="72004518"/>
<dbReference type="PANTHER" id="PTHR43667:SF2">
    <property type="entry name" value="FATTY ACID C-METHYL TRANSFERASE"/>
    <property type="match status" value="1"/>
</dbReference>
<evidence type="ECO:0000256" key="1">
    <source>
        <dbReference type="ARBA" id="ARBA00010815"/>
    </source>
</evidence>
<evidence type="ECO:0000256" key="2">
    <source>
        <dbReference type="ARBA" id="ARBA00022603"/>
    </source>
</evidence>
<dbReference type="InterPro" id="IPR003333">
    <property type="entry name" value="CMAS"/>
</dbReference>
<dbReference type="SUPFAM" id="SSF53335">
    <property type="entry name" value="S-adenosyl-L-methionine-dependent methyltransferases"/>
    <property type="match status" value="1"/>
</dbReference>
<evidence type="ECO:0000256" key="3">
    <source>
        <dbReference type="ARBA" id="ARBA00022679"/>
    </source>
</evidence>
<keyword evidence="3" id="KW-0808">Transferase</keyword>
<dbReference type="Proteomes" id="UP000814176">
    <property type="component" value="Unassembled WGS sequence"/>
</dbReference>
<keyword evidence="7" id="KW-1185">Reference proteome</keyword>